<keyword evidence="4" id="KW-0067">ATP-binding</keyword>
<name>A0ABR6W3T9_9BACT</name>
<keyword evidence="8" id="KW-1185">Reference proteome</keyword>
<accession>A0ABR6W3T9</accession>
<dbReference type="InterPro" id="IPR003439">
    <property type="entry name" value="ABC_transporter-like_ATP-bd"/>
</dbReference>
<dbReference type="PROSITE" id="PS00211">
    <property type="entry name" value="ABC_TRANSPORTER_1"/>
    <property type="match status" value="1"/>
</dbReference>
<evidence type="ECO:0000256" key="3">
    <source>
        <dbReference type="ARBA" id="ARBA00022741"/>
    </source>
</evidence>
<proteinExistence type="inferred from homology"/>
<dbReference type="CDD" id="cd03264">
    <property type="entry name" value="ABC_drug_resistance_like"/>
    <property type="match status" value="1"/>
</dbReference>
<feature type="region of interest" description="Disordered" evidence="5">
    <location>
        <begin position="299"/>
        <end position="318"/>
    </location>
</feature>
<feature type="domain" description="ABC transporter" evidence="6">
    <location>
        <begin position="3"/>
        <end position="238"/>
    </location>
</feature>
<evidence type="ECO:0000256" key="4">
    <source>
        <dbReference type="ARBA" id="ARBA00022840"/>
    </source>
</evidence>
<dbReference type="Pfam" id="PF00005">
    <property type="entry name" value="ABC_tran"/>
    <property type="match status" value="1"/>
</dbReference>
<evidence type="ECO:0000313" key="8">
    <source>
        <dbReference type="Proteomes" id="UP000700732"/>
    </source>
</evidence>
<evidence type="ECO:0000256" key="5">
    <source>
        <dbReference type="SAM" id="MobiDB-lite"/>
    </source>
</evidence>
<evidence type="ECO:0000313" key="7">
    <source>
        <dbReference type="EMBL" id="MBC3791257.1"/>
    </source>
</evidence>
<sequence>MNLLIENLTKTYSNGVKALNGVSLTIEPGLFGLLGPNGAGKSSLMRTIATLQSPDAGRIVLQTIGKRDIDAIRQPDDLRKLLGYLPQDFGVYPRIDAITLLDHLAVLKGIHNRAERKESVETLLHRTNLWDVRKKNLSGFSGGMRQRFGIAQALLGNPKLIIVDEPTSGLDPAERNRFLNLLAGLGEEAIVILSTHIVEDVQELCRQMAIINKGEVLLTGHPLDAIEMLKGQIWKKRVRAADVESMHQSHVIINERMVAGEPVVYAYGTSSPAPGFVPVEAGLEEVYFSEITSAKTRYHDHQRVGATSTTRQESCVRN</sequence>
<evidence type="ECO:0000256" key="2">
    <source>
        <dbReference type="ARBA" id="ARBA00022448"/>
    </source>
</evidence>
<dbReference type="SMART" id="SM00382">
    <property type="entry name" value="AAA"/>
    <property type="match status" value="1"/>
</dbReference>
<dbReference type="InterPro" id="IPR017871">
    <property type="entry name" value="ABC_transporter-like_CS"/>
</dbReference>
<dbReference type="InterPro" id="IPR003593">
    <property type="entry name" value="AAA+_ATPase"/>
</dbReference>
<dbReference type="EMBL" id="VFIA01000008">
    <property type="protein sequence ID" value="MBC3791257.1"/>
    <property type="molecule type" value="Genomic_DNA"/>
</dbReference>
<dbReference type="RefSeq" id="WP_186737049.1">
    <property type="nucleotide sequence ID" value="NZ_VFIA01000008.1"/>
</dbReference>
<reference evidence="7 8" key="1">
    <citation type="submission" date="2019-06" db="EMBL/GenBank/DDBJ databases">
        <title>Spirosoma utsteinense sp. nov. isolated from Antarctic ice-free soils.</title>
        <authorList>
            <person name="Tahon G."/>
        </authorList>
    </citation>
    <scope>NUCLEOTIDE SEQUENCE [LARGE SCALE GENOMIC DNA]</scope>
    <source>
        <strain evidence="7 8">LMG 31447</strain>
    </source>
</reference>
<keyword evidence="3" id="KW-0547">Nucleotide-binding</keyword>
<comment type="caution">
    <text evidence="7">The sequence shown here is derived from an EMBL/GenBank/DDBJ whole genome shotgun (WGS) entry which is preliminary data.</text>
</comment>
<dbReference type="Gene3D" id="3.40.50.300">
    <property type="entry name" value="P-loop containing nucleotide triphosphate hydrolases"/>
    <property type="match status" value="1"/>
</dbReference>
<dbReference type="PANTHER" id="PTHR43335:SF2">
    <property type="entry name" value="ABC TRANSPORTER, ATP-BINDING PROTEIN"/>
    <property type="match status" value="1"/>
</dbReference>
<evidence type="ECO:0000256" key="1">
    <source>
        <dbReference type="ARBA" id="ARBA00005417"/>
    </source>
</evidence>
<dbReference type="PANTHER" id="PTHR43335">
    <property type="entry name" value="ABC TRANSPORTER, ATP-BINDING PROTEIN"/>
    <property type="match status" value="1"/>
</dbReference>
<gene>
    <name evidence="7" type="ORF">FH603_1756</name>
</gene>
<keyword evidence="2" id="KW-0813">Transport</keyword>
<dbReference type="InterPro" id="IPR027417">
    <property type="entry name" value="P-loop_NTPase"/>
</dbReference>
<dbReference type="SUPFAM" id="SSF52540">
    <property type="entry name" value="P-loop containing nucleoside triphosphate hydrolases"/>
    <property type="match status" value="1"/>
</dbReference>
<protein>
    <submittedName>
        <fullName evidence="7">ABC-type multidrug transport system ATPase subunit</fullName>
    </submittedName>
</protein>
<organism evidence="7 8">
    <name type="scientific">Spirosoma utsteinense</name>
    <dbReference type="NCBI Taxonomy" id="2585773"/>
    <lineage>
        <taxon>Bacteria</taxon>
        <taxon>Pseudomonadati</taxon>
        <taxon>Bacteroidota</taxon>
        <taxon>Cytophagia</taxon>
        <taxon>Cytophagales</taxon>
        <taxon>Cytophagaceae</taxon>
        <taxon>Spirosoma</taxon>
    </lineage>
</organism>
<evidence type="ECO:0000259" key="6">
    <source>
        <dbReference type="PROSITE" id="PS50893"/>
    </source>
</evidence>
<dbReference type="Proteomes" id="UP000700732">
    <property type="component" value="Unassembled WGS sequence"/>
</dbReference>
<feature type="compositionally biased region" description="Polar residues" evidence="5">
    <location>
        <begin position="305"/>
        <end position="318"/>
    </location>
</feature>
<comment type="similarity">
    <text evidence="1">Belongs to the ABC transporter superfamily.</text>
</comment>
<dbReference type="PROSITE" id="PS50893">
    <property type="entry name" value="ABC_TRANSPORTER_2"/>
    <property type="match status" value="1"/>
</dbReference>